<keyword evidence="3" id="KW-1185">Reference proteome</keyword>
<dbReference type="Proteomes" id="UP001570417">
    <property type="component" value="Unassembled WGS sequence"/>
</dbReference>
<gene>
    <name evidence="2" type="primary">grxB</name>
    <name evidence="2" type="ORF">AB4566_11375</name>
</gene>
<dbReference type="InterPro" id="IPR007494">
    <property type="entry name" value="Glutaredoxin2_C"/>
</dbReference>
<dbReference type="Gene3D" id="1.20.1050.10">
    <property type="match status" value="1"/>
</dbReference>
<evidence type="ECO:0000259" key="1">
    <source>
        <dbReference type="PROSITE" id="PS50404"/>
    </source>
</evidence>
<dbReference type="NCBIfam" id="NF007702">
    <property type="entry name" value="PRK10387.1"/>
    <property type="match status" value="1"/>
</dbReference>
<dbReference type="PROSITE" id="PS50404">
    <property type="entry name" value="GST_NTER"/>
    <property type="match status" value="1"/>
</dbReference>
<evidence type="ECO:0000313" key="2">
    <source>
        <dbReference type="EMBL" id="MFA0568875.1"/>
    </source>
</evidence>
<comment type="caution">
    <text evidence="2">The sequence shown here is derived from an EMBL/GenBank/DDBJ whole genome shotgun (WGS) entry which is preliminary data.</text>
</comment>
<dbReference type="SUPFAM" id="SSF47616">
    <property type="entry name" value="GST C-terminal domain-like"/>
    <property type="match status" value="1"/>
</dbReference>
<protein>
    <submittedName>
        <fullName evidence="2">Glutaredoxin 2</fullName>
    </submittedName>
</protein>
<dbReference type="SUPFAM" id="SSF52833">
    <property type="entry name" value="Thioredoxin-like"/>
    <property type="match status" value="1"/>
</dbReference>
<reference evidence="2 3" key="1">
    <citation type="journal article" date="2024" name="ISME J.">
        <title>Tailless and filamentous prophages are predominant in marine Vibrio.</title>
        <authorList>
            <person name="Steensen K."/>
            <person name="Seneca J."/>
            <person name="Bartlau N."/>
            <person name="Yu X.A."/>
            <person name="Hussain F.A."/>
            <person name="Polz M.F."/>
        </authorList>
    </citation>
    <scope>NUCLEOTIDE SEQUENCE [LARGE SCALE GENOMIC DNA]</scope>
    <source>
        <strain evidence="2 3">10N.222.51.A1</strain>
    </source>
</reference>
<dbReference type="InterPro" id="IPR036282">
    <property type="entry name" value="Glutathione-S-Trfase_C_sf"/>
</dbReference>
<sequence>MKLHVFDSCPFCVRVKTVIGLKHLDCEISPMTLGQLPESLEGKLDRLVVPVLEIQKLDGRDSTLMIESLDIIRYLDQQGSPLFTSYEVSEELQSLLKQLYPVSAQLLYPRMPQLNLPELSTPSALNIFVESRKATLNQLLEQALEKTDEYLLELKRLLEEIESLISIDDLVSGERTLNIEDIVVFAELRNYTMIAELEMSVRLMGFVNTISSRSGVSLYSQVSQGV</sequence>
<feature type="domain" description="GST N-terminal" evidence="1">
    <location>
        <begin position="1"/>
        <end position="83"/>
    </location>
</feature>
<dbReference type="InterPro" id="IPR004045">
    <property type="entry name" value="Glutathione_S-Trfase_N"/>
</dbReference>
<dbReference type="InterPro" id="IPR036249">
    <property type="entry name" value="Thioredoxin-like_sf"/>
</dbReference>
<dbReference type="EMBL" id="JBFRUW010000040">
    <property type="protein sequence ID" value="MFA0568875.1"/>
    <property type="molecule type" value="Genomic_DNA"/>
</dbReference>
<dbReference type="Gene3D" id="3.40.30.10">
    <property type="entry name" value="Glutaredoxin"/>
    <property type="match status" value="1"/>
</dbReference>
<dbReference type="Pfam" id="PF13417">
    <property type="entry name" value="GST_N_3"/>
    <property type="match status" value="1"/>
</dbReference>
<proteinExistence type="predicted"/>
<accession>A0ABV4NC52</accession>
<dbReference type="Pfam" id="PF04399">
    <property type="entry name" value="Glutaredoxin2_C"/>
    <property type="match status" value="1"/>
</dbReference>
<dbReference type="RefSeq" id="WP_372266174.1">
    <property type="nucleotide sequence ID" value="NZ_JBFRUW010000040.1"/>
</dbReference>
<evidence type="ECO:0000313" key="3">
    <source>
        <dbReference type="Proteomes" id="UP001570417"/>
    </source>
</evidence>
<organism evidence="2 3">
    <name type="scientific">Vibrio gallaecicus</name>
    <dbReference type="NCBI Taxonomy" id="552386"/>
    <lineage>
        <taxon>Bacteria</taxon>
        <taxon>Pseudomonadati</taxon>
        <taxon>Pseudomonadota</taxon>
        <taxon>Gammaproteobacteria</taxon>
        <taxon>Vibrionales</taxon>
        <taxon>Vibrionaceae</taxon>
        <taxon>Vibrio</taxon>
    </lineage>
</organism>
<name>A0ABV4NC52_9VIBR</name>